<dbReference type="PIRSF" id="PIRSF006779">
    <property type="entry name" value="UCP006779"/>
    <property type="match status" value="1"/>
</dbReference>
<dbReference type="PANTHER" id="PTHR35092:SF1">
    <property type="entry name" value="CHLORINASE MJ1651"/>
    <property type="match status" value="1"/>
</dbReference>
<dbReference type="SUPFAM" id="SSF102522">
    <property type="entry name" value="Bacterial fluorinating enzyme, N-terminal domain"/>
    <property type="match status" value="1"/>
</dbReference>
<dbReference type="InterPro" id="IPR046470">
    <property type="entry name" value="SAM_HAT_C"/>
</dbReference>
<dbReference type="PANTHER" id="PTHR35092">
    <property type="entry name" value="CHLORINASE MJ1651"/>
    <property type="match status" value="1"/>
</dbReference>
<accession>A0A7V5H2N8</accession>
<name>A0A7V5H2N8_CALAY</name>
<comment type="caution">
    <text evidence="5">The sequence shown here is derived from an EMBL/GenBank/DDBJ whole genome shotgun (WGS) entry which is preliminary data.</text>
</comment>
<dbReference type="InterPro" id="IPR023227">
    <property type="entry name" value="SAM_OH_AdoTrfase_C_sf"/>
</dbReference>
<evidence type="ECO:0000313" key="5">
    <source>
        <dbReference type="EMBL" id="HHE54645.1"/>
    </source>
</evidence>
<evidence type="ECO:0008006" key="6">
    <source>
        <dbReference type="Google" id="ProtNLM"/>
    </source>
</evidence>
<protein>
    <recommendedName>
        <fullName evidence="6">S-adenosyl-l-methionine hydroxide adenosyltransferase</fullName>
    </recommendedName>
</protein>
<dbReference type="InterPro" id="IPR023228">
    <property type="entry name" value="SAM_OH_AdoTrfase_N_sf"/>
</dbReference>
<comment type="similarity">
    <text evidence="2">Belongs to the SAM hydrolase / SAM-dependent halogenase family.</text>
</comment>
<dbReference type="Pfam" id="PF20257">
    <property type="entry name" value="SAM_HAT_C"/>
    <property type="match status" value="1"/>
</dbReference>
<evidence type="ECO:0000259" key="4">
    <source>
        <dbReference type="Pfam" id="PF20257"/>
    </source>
</evidence>
<gene>
    <name evidence="5" type="ORF">ENL21_02605</name>
</gene>
<sequence length="268" mass="30452">MIITFMSDFGTKDGYVGSVKGVLLKEAPDARLIDITHEIQPFNIKEAAYSLLNYYDSFPKGTVHLIVVDPGVGSERKPVIIRTLDYFFVGPDNGVFNFILKREAYQAFEIRPEVVNPQSFSNTFHGRDIFAPTAALLAKGIKPEEIAMPLERVVIDDHQELKLENNTCKAAVVSVDHFGNIIFALSREDLKHWKKVIKLVNFKNFKSDRIWDYYAQQKVGKPLVLWNSKNMLEIALSQGHAANYFKVDPKKDFALIELSDVTEKVENN</sequence>
<reference evidence="5" key="1">
    <citation type="journal article" date="2020" name="mSystems">
        <title>Genome- and Community-Level Interaction Insights into Carbon Utilization and Element Cycling Functions of Hydrothermarchaeota in Hydrothermal Sediment.</title>
        <authorList>
            <person name="Zhou Z."/>
            <person name="Liu Y."/>
            <person name="Xu W."/>
            <person name="Pan J."/>
            <person name="Luo Z.H."/>
            <person name="Li M."/>
        </authorList>
    </citation>
    <scope>NUCLEOTIDE SEQUENCE [LARGE SCALE GENOMIC DNA]</scope>
    <source>
        <strain evidence="5">HyVt-76</strain>
    </source>
</reference>
<dbReference type="Pfam" id="PF01887">
    <property type="entry name" value="SAM_HAT_N"/>
    <property type="match status" value="1"/>
</dbReference>
<evidence type="ECO:0000259" key="3">
    <source>
        <dbReference type="Pfam" id="PF01887"/>
    </source>
</evidence>
<evidence type="ECO:0000256" key="1">
    <source>
        <dbReference type="ARBA" id="ARBA00022691"/>
    </source>
</evidence>
<dbReference type="EMBL" id="DRTD01000187">
    <property type="protein sequence ID" value="HHE54645.1"/>
    <property type="molecule type" value="Genomic_DNA"/>
</dbReference>
<dbReference type="AlphaFoldDB" id="A0A7V5H2N8"/>
<proteinExistence type="inferred from homology"/>
<keyword evidence="1" id="KW-0949">S-adenosyl-L-methionine</keyword>
<dbReference type="SUPFAM" id="SSF101852">
    <property type="entry name" value="Bacterial fluorinating enzyme, C-terminal domain"/>
    <property type="match status" value="1"/>
</dbReference>
<dbReference type="Proteomes" id="UP000886111">
    <property type="component" value="Unassembled WGS sequence"/>
</dbReference>
<dbReference type="Gene3D" id="3.40.50.10790">
    <property type="entry name" value="S-adenosyl-l-methionine hydroxide adenosyltransferase, N-terminal"/>
    <property type="match status" value="1"/>
</dbReference>
<evidence type="ECO:0000256" key="2">
    <source>
        <dbReference type="ARBA" id="ARBA00024035"/>
    </source>
</evidence>
<feature type="domain" description="S-adenosyl-l-methionine hydroxide adenosyltransferase C-terminal" evidence="4">
    <location>
        <begin position="171"/>
        <end position="251"/>
    </location>
</feature>
<organism evidence="5">
    <name type="scientific">Caldithrix abyssi</name>
    <dbReference type="NCBI Taxonomy" id="187145"/>
    <lineage>
        <taxon>Bacteria</taxon>
        <taxon>Pseudomonadati</taxon>
        <taxon>Calditrichota</taxon>
        <taxon>Calditrichia</taxon>
        <taxon>Calditrichales</taxon>
        <taxon>Calditrichaceae</taxon>
        <taxon>Caldithrix</taxon>
    </lineage>
</organism>
<feature type="domain" description="S-adenosyl-l-methionine hydroxide adenosyltransferase N-terminal" evidence="3">
    <location>
        <begin position="3"/>
        <end position="146"/>
    </location>
</feature>
<dbReference type="Gene3D" id="2.40.30.90">
    <property type="entry name" value="Bacterial fluorinating enzyme like"/>
    <property type="match status" value="1"/>
</dbReference>
<dbReference type="InterPro" id="IPR002747">
    <property type="entry name" value="SAM_OH_AdoTrfase"/>
</dbReference>
<dbReference type="InterPro" id="IPR046469">
    <property type="entry name" value="SAM_HAT_N"/>
</dbReference>